<organism evidence="10 11">
    <name type="scientific">Bifidobacterium oedipodis</name>
    <dbReference type="NCBI Taxonomy" id="2675322"/>
    <lineage>
        <taxon>Bacteria</taxon>
        <taxon>Bacillati</taxon>
        <taxon>Actinomycetota</taxon>
        <taxon>Actinomycetes</taxon>
        <taxon>Bifidobacteriales</taxon>
        <taxon>Bifidobacteriaceae</taxon>
        <taxon>Bifidobacterium</taxon>
    </lineage>
</organism>
<dbReference type="GO" id="GO:0004650">
    <property type="term" value="F:polygalacturonase activity"/>
    <property type="evidence" value="ECO:0007669"/>
    <property type="project" value="InterPro"/>
</dbReference>
<evidence type="ECO:0000256" key="1">
    <source>
        <dbReference type="ARBA" id="ARBA00008834"/>
    </source>
</evidence>
<evidence type="ECO:0000256" key="8">
    <source>
        <dbReference type="ARBA" id="ARBA00037278"/>
    </source>
</evidence>
<sequence length="507" mass="56168">MSQNSQAASCATIRTYPAPRLAVLQNDYTVRVRPVGAGDDAWQSVPTYRVRVNMHDVTEASMAFFDFADGPVEVEVAKVGWYYTYGAEIRPLSLGLVPNVEQRRLTFTLDRPVNCSVELNGDRRHNLHLFAGDLTEVRAWDAIDADVVVEGNLNGASMFRRQVLRDIEAARANKPAGAMVTVRVKPGYHYIEDCVMDLPSHTTLIFDGGAVMEGAFRVNHAQDVHLLGRGITNLASFNRFSGVCGLTIGFSKHVTLDGMMFINPPHYTVMFGSSQDVTVRNVKSFSCEGWSDGLDMMACSNVHISGCFLRTSDDCVAIYCSRWEYRGSVANVEVHDCTLWPDVAHPTVIGTHGDHEHGGGDTIDHILFENIDVLEHDEHQPNYMGVMAINPGDGNAVSDVTYRNIRIERFRRGRVIDFRVCFNKDYNPIPGDSIRHVRVENVSVNGAENELPSQIVGYSPEHTVEDVTISGFVRNGEVCRTMDEAGIAVGDYTRSVSICGKEASEQR</sequence>
<comment type="similarity">
    <text evidence="1 9">Belongs to the glycosyl hydrolase 28 family.</text>
</comment>
<keyword evidence="4" id="KW-0325">Glycoprotein</keyword>
<keyword evidence="6 9" id="KW-0326">Glycosidase</keyword>
<dbReference type="AlphaFoldDB" id="A0A7Y0EQ72"/>
<evidence type="ECO:0000313" key="11">
    <source>
        <dbReference type="Proteomes" id="UP000532194"/>
    </source>
</evidence>
<dbReference type="Gene3D" id="2.160.20.10">
    <property type="entry name" value="Single-stranded right-handed beta-helix, Pectin lyase-like"/>
    <property type="match status" value="1"/>
</dbReference>
<keyword evidence="2" id="KW-0677">Repeat</keyword>
<reference evidence="10 11" key="1">
    <citation type="submission" date="2020-02" db="EMBL/GenBank/DDBJ databases">
        <title>Characterization of phylogenetic diversity of novel bifidobacterial species isolated in Czech ZOOs.</title>
        <authorList>
            <person name="Lugli G.A."/>
            <person name="Vera N.B."/>
            <person name="Ventura M."/>
        </authorList>
    </citation>
    <scope>NUCLEOTIDE SEQUENCE [LARGE SCALE GENOMIC DNA]</scope>
    <source>
        <strain evidence="10 11">DSM 109957</strain>
    </source>
</reference>
<proteinExistence type="inferred from homology"/>
<gene>
    <name evidence="10" type="ORF">G1C95_1618</name>
</gene>
<accession>A0A7Y0EQ72</accession>
<dbReference type="PANTHER" id="PTHR31736:SF9">
    <property type="entry name" value="ENDO-XYLOGALACTURONAN HYDROLASE A-RELATED"/>
    <property type="match status" value="1"/>
</dbReference>
<dbReference type="PANTHER" id="PTHR31736">
    <property type="match status" value="1"/>
</dbReference>
<keyword evidence="7" id="KW-0624">Polysaccharide degradation</keyword>
<dbReference type="Pfam" id="PF00295">
    <property type="entry name" value="Glyco_hydro_28"/>
    <property type="match status" value="1"/>
</dbReference>
<evidence type="ECO:0000256" key="2">
    <source>
        <dbReference type="ARBA" id="ARBA00022737"/>
    </source>
</evidence>
<comment type="function">
    <text evidence="8">Pectinolytic enzyme involved in the degradation of xylogalacturonan (xga), a galacturonan backbone heavily substituted with xylose, and which is one important component of the hairy regions of pectin. Activity requires a galacturonic acid backbone substituted with xylose.</text>
</comment>
<dbReference type="SUPFAM" id="SSF51126">
    <property type="entry name" value="Pectin lyase-like"/>
    <property type="match status" value="1"/>
</dbReference>
<keyword evidence="3 9" id="KW-0378">Hydrolase</keyword>
<keyword evidence="11" id="KW-1185">Reference proteome</keyword>
<evidence type="ECO:0000256" key="5">
    <source>
        <dbReference type="ARBA" id="ARBA00023277"/>
    </source>
</evidence>
<dbReference type="InterPro" id="IPR012334">
    <property type="entry name" value="Pectin_lyas_fold"/>
</dbReference>
<name>A0A7Y0EQ72_9BIFI</name>
<evidence type="ECO:0000256" key="9">
    <source>
        <dbReference type="RuleBase" id="RU361169"/>
    </source>
</evidence>
<dbReference type="RefSeq" id="WP_169172441.1">
    <property type="nucleotide sequence ID" value="NZ_JAAIII010000004.1"/>
</dbReference>
<evidence type="ECO:0000313" key="10">
    <source>
        <dbReference type="EMBL" id="NMM94431.1"/>
    </source>
</evidence>
<dbReference type="EMBL" id="JAAIII010000004">
    <property type="protein sequence ID" value="NMM94431.1"/>
    <property type="molecule type" value="Genomic_DNA"/>
</dbReference>
<protein>
    <submittedName>
        <fullName evidence="10">Parallel beta-helix repeat-containing protein</fullName>
    </submittedName>
</protein>
<dbReference type="InterPro" id="IPR011050">
    <property type="entry name" value="Pectin_lyase_fold/virulence"/>
</dbReference>
<comment type="caution">
    <text evidence="10">The sequence shown here is derived from an EMBL/GenBank/DDBJ whole genome shotgun (WGS) entry which is preliminary data.</text>
</comment>
<keyword evidence="5" id="KW-0119">Carbohydrate metabolism</keyword>
<evidence type="ECO:0000256" key="3">
    <source>
        <dbReference type="ARBA" id="ARBA00022801"/>
    </source>
</evidence>
<evidence type="ECO:0000256" key="4">
    <source>
        <dbReference type="ARBA" id="ARBA00023180"/>
    </source>
</evidence>
<dbReference type="Proteomes" id="UP000532194">
    <property type="component" value="Unassembled WGS sequence"/>
</dbReference>
<evidence type="ECO:0000256" key="6">
    <source>
        <dbReference type="ARBA" id="ARBA00023295"/>
    </source>
</evidence>
<dbReference type="GO" id="GO:0000272">
    <property type="term" value="P:polysaccharide catabolic process"/>
    <property type="evidence" value="ECO:0007669"/>
    <property type="project" value="UniProtKB-KW"/>
</dbReference>
<dbReference type="InterPro" id="IPR000743">
    <property type="entry name" value="Glyco_hydro_28"/>
</dbReference>
<evidence type="ECO:0000256" key="7">
    <source>
        <dbReference type="ARBA" id="ARBA00023326"/>
    </source>
</evidence>